<dbReference type="SUPFAM" id="SSF53098">
    <property type="entry name" value="Ribonuclease H-like"/>
    <property type="match status" value="1"/>
</dbReference>
<evidence type="ECO:0000256" key="2">
    <source>
        <dbReference type="ARBA" id="ARBA00005300"/>
    </source>
</evidence>
<dbReference type="InterPro" id="IPR050092">
    <property type="entry name" value="RNase_H"/>
</dbReference>
<dbReference type="Pfam" id="PF14534">
    <property type="entry name" value="DUF4440"/>
    <property type="match status" value="1"/>
</dbReference>
<evidence type="ECO:0000313" key="14">
    <source>
        <dbReference type="Proteomes" id="UP001247307"/>
    </source>
</evidence>
<dbReference type="Proteomes" id="UP001247307">
    <property type="component" value="Unassembled WGS sequence"/>
</dbReference>
<comment type="caution">
    <text evidence="13">The sequence shown here is derived from an EMBL/GenBank/DDBJ whole genome shotgun (WGS) entry which is preliminary data.</text>
</comment>
<evidence type="ECO:0000256" key="9">
    <source>
        <dbReference type="ARBA" id="ARBA00022842"/>
    </source>
</evidence>
<evidence type="ECO:0000256" key="8">
    <source>
        <dbReference type="ARBA" id="ARBA00022801"/>
    </source>
</evidence>
<evidence type="ECO:0000256" key="1">
    <source>
        <dbReference type="ARBA" id="ARBA00000077"/>
    </source>
</evidence>
<comment type="catalytic activity">
    <reaction evidence="1 10">
        <text>Endonucleolytic cleavage to 5'-phosphomonoester.</text>
        <dbReference type="EC" id="3.1.26.4"/>
    </reaction>
</comment>
<dbReference type="PROSITE" id="PS50879">
    <property type="entry name" value="RNASE_H_1"/>
    <property type="match status" value="1"/>
</dbReference>
<evidence type="ECO:0000256" key="6">
    <source>
        <dbReference type="ARBA" id="ARBA00022723"/>
    </source>
</evidence>
<evidence type="ECO:0000259" key="12">
    <source>
        <dbReference type="PROSITE" id="PS50879"/>
    </source>
</evidence>
<comment type="subunit">
    <text evidence="3 10">Monomer.</text>
</comment>
<dbReference type="SUPFAM" id="SSF54427">
    <property type="entry name" value="NTF2-like"/>
    <property type="match status" value="1"/>
</dbReference>
<comment type="cofactor">
    <cofactor evidence="10">
        <name>Mg(2+)</name>
        <dbReference type="ChEBI" id="CHEBI:18420"/>
    </cofactor>
    <text evidence="10">Binds 1 Mg(2+) ion per subunit. May bind a second metal ion at a regulatory site, or after substrate binding.</text>
</comment>
<evidence type="ECO:0000256" key="3">
    <source>
        <dbReference type="ARBA" id="ARBA00011245"/>
    </source>
</evidence>
<dbReference type="Gene3D" id="3.30.420.10">
    <property type="entry name" value="Ribonuclease H-like superfamily/Ribonuclease H"/>
    <property type="match status" value="1"/>
</dbReference>
<name>A0AAE4C651_9MICC</name>
<keyword evidence="7 10" id="KW-0255">Endonuclease</keyword>
<dbReference type="GO" id="GO:0003676">
    <property type="term" value="F:nucleic acid binding"/>
    <property type="evidence" value="ECO:0007669"/>
    <property type="project" value="InterPro"/>
</dbReference>
<dbReference type="PANTHER" id="PTHR10642">
    <property type="entry name" value="RIBONUCLEASE H1"/>
    <property type="match status" value="1"/>
</dbReference>
<evidence type="ECO:0000313" key="13">
    <source>
        <dbReference type="EMBL" id="MDR6891742.1"/>
    </source>
</evidence>
<reference evidence="13" key="1">
    <citation type="submission" date="2023-07" db="EMBL/GenBank/DDBJ databases">
        <title>Sequencing the genomes of 1000 actinobacteria strains.</title>
        <authorList>
            <person name="Klenk H.-P."/>
        </authorList>
    </citation>
    <scope>NUCLEOTIDE SEQUENCE</scope>
    <source>
        <strain evidence="13">DSM 13988</strain>
    </source>
</reference>
<feature type="binding site" evidence="10">
    <location>
        <position position="8"/>
    </location>
    <ligand>
        <name>Mg(2+)</name>
        <dbReference type="ChEBI" id="CHEBI:18420"/>
        <label>1</label>
    </ligand>
</feature>
<comment type="subcellular location">
    <subcellularLocation>
        <location evidence="10">Cytoplasm</location>
    </subcellularLocation>
</comment>
<feature type="binding site" evidence="10">
    <location>
        <position position="65"/>
    </location>
    <ligand>
        <name>Mg(2+)</name>
        <dbReference type="ChEBI" id="CHEBI:18420"/>
        <label>1</label>
    </ligand>
</feature>
<keyword evidence="10" id="KW-0963">Cytoplasm</keyword>
<feature type="binding site" evidence="10">
    <location>
        <position position="8"/>
    </location>
    <ligand>
        <name>Mg(2+)</name>
        <dbReference type="ChEBI" id="CHEBI:18420"/>
        <label>2</label>
    </ligand>
</feature>
<accession>A0AAE4C651</accession>
<comment type="similarity">
    <text evidence="2 10">Belongs to the RNase H family.</text>
</comment>
<evidence type="ECO:0000256" key="7">
    <source>
        <dbReference type="ARBA" id="ARBA00022759"/>
    </source>
</evidence>
<feature type="binding site" evidence="10">
    <location>
        <position position="43"/>
    </location>
    <ligand>
        <name>Mg(2+)</name>
        <dbReference type="ChEBI" id="CHEBI:18420"/>
        <label>1</label>
    </ligand>
</feature>
<dbReference type="InterPro" id="IPR022892">
    <property type="entry name" value="RNaseHI"/>
</dbReference>
<feature type="domain" description="RNase H type-1" evidence="12">
    <location>
        <begin position="1"/>
        <end position="137"/>
    </location>
</feature>
<dbReference type="InterPro" id="IPR002156">
    <property type="entry name" value="RNaseH_domain"/>
</dbReference>
<feature type="binding site" evidence="10">
    <location>
        <position position="129"/>
    </location>
    <ligand>
        <name>Mg(2+)</name>
        <dbReference type="ChEBI" id="CHEBI:18420"/>
        <label>2</label>
    </ligand>
</feature>
<dbReference type="GO" id="GO:0005737">
    <property type="term" value="C:cytoplasm"/>
    <property type="evidence" value="ECO:0007669"/>
    <property type="project" value="UniProtKB-SubCell"/>
</dbReference>
<dbReference type="GO" id="GO:0004523">
    <property type="term" value="F:RNA-DNA hybrid ribonuclease activity"/>
    <property type="evidence" value="ECO:0007669"/>
    <property type="project" value="UniProtKB-UniRule"/>
</dbReference>
<protein>
    <recommendedName>
        <fullName evidence="4 10">Ribonuclease H</fullName>
        <shortName evidence="10">RNase H</shortName>
        <ecNumber evidence="4 10">3.1.26.4</ecNumber>
    </recommendedName>
</protein>
<keyword evidence="9 10" id="KW-0460">Magnesium</keyword>
<evidence type="ECO:0000256" key="11">
    <source>
        <dbReference type="SAM" id="MobiDB-lite"/>
    </source>
</evidence>
<keyword evidence="5 10" id="KW-0540">Nuclease</keyword>
<dbReference type="InterPro" id="IPR036397">
    <property type="entry name" value="RNaseH_sf"/>
</dbReference>
<comment type="function">
    <text evidence="10">Endonuclease that specifically degrades the RNA of RNA-DNA hybrids.</text>
</comment>
<evidence type="ECO:0000256" key="5">
    <source>
        <dbReference type="ARBA" id="ARBA00022722"/>
    </source>
</evidence>
<proteinExistence type="inferred from homology"/>
<keyword evidence="14" id="KW-1185">Reference proteome</keyword>
<dbReference type="AlphaFoldDB" id="A0AAE4C651"/>
<dbReference type="EMBL" id="JAVDUI010000001">
    <property type="protein sequence ID" value="MDR6891742.1"/>
    <property type="molecule type" value="Genomic_DNA"/>
</dbReference>
<dbReference type="HAMAP" id="MF_00042">
    <property type="entry name" value="RNase_H"/>
    <property type="match status" value="1"/>
</dbReference>
<organism evidence="13 14">
    <name type="scientific">Falsarthrobacter nasiphocae</name>
    <dbReference type="NCBI Taxonomy" id="189863"/>
    <lineage>
        <taxon>Bacteria</taxon>
        <taxon>Bacillati</taxon>
        <taxon>Actinomycetota</taxon>
        <taxon>Actinomycetes</taxon>
        <taxon>Micrococcales</taxon>
        <taxon>Micrococcaceae</taxon>
        <taxon>Falsarthrobacter</taxon>
    </lineage>
</organism>
<dbReference type="RefSeq" id="WP_309849857.1">
    <property type="nucleotide sequence ID" value="NZ_BAAAIU010000045.1"/>
</dbReference>
<dbReference type="EC" id="3.1.26.4" evidence="4 10"/>
<keyword evidence="6 10" id="KW-0479">Metal-binding</keyword>
<dbReference type="InterPro" id="IPR032710">
    <property type="entry name" value="NTF2-like_dom_sf"/>
</dbReference>
<sequence>MKIIAAADGSALGNPGPAGWGWYIDEDTWASGGWPRGTNNMGELMAVLDLLRQTRHVSELQVLCDSQYVINSVTKWMPGWKRKGWRKADGKPVLNVDLLKEIDREMAGRTVTFTWVKGHAGHPLNEAADKKANGAAQRFARGNGGDAGPGFPQPARAAAHEAAGPRDPEPAHVATDAAASPRAGAQAPAPRAGGQAPAPRGSSPAAAQEAALTWDEEGASWSIVESERSPHEEVLALERRLASPEGRADIADVAFLLHADFMEVGSSGRRYDRAEMLALIEGEEAEQAPQIEVIASRELAPGLIQLIYRAAHTDRTVLRSSMWTSQNGRWQIIWHQGTREA</sequence>
<dbReference type="Gene3D" id="3.10.450.50">
    <property type="match status" value="1"/>
</dbReference>
<dbReference type="Pfam" id="PF00075">
    <property type="entry name" value="RNase_H"/>
    <property type="match status" value="1"/>
</dbReference>
<gene>
    <name evidence="10" type="primary">rnhA</name>
    <name evidence="13" type="ORF">J2S35_000682</name>
</gene>
<dbReference type="GO" id="GO:0000287">
    <property type="term" value="F:magnesium ion binding"/>
    <property type="evidence" value="ECO:0007669"/>
    <property type="project" value="UniProtKB-UniRule"/>
</dbReference>
<feature type="region of interest" description="Disordered" evidence="11">
    <location>
        <begin position="124"/>
        <end position="212"/>
    </location>
</feature>
<dbReference type="InterPro" id="IPR012337">
    <property type="entry name" value="RNaseH-like_sf"/>
</dbReference>
<feature type="compositionally biased region" description="Low complexity" evidence="11">
    <location>
        <begin position="177"/>
        <end position="208"/>
    </location>
</feature>
<evidence type="ECO:0000256" key="4">
    <source>
        <dbReference type="ARBA" id="ARBA00012180"/>
    </source>
</evidence>
<dbReference type="GO" id="GO:0043137">
    <property type="term" value="P:DNA replication, removal of RNA primer"/>
    <property type="evidence" value="ECO:0007669"/>
    <property type="project" value="TreeGrafter"/>
</dbReference>
<dbReference type="InterPro" id="IPR027843">
    <property type="entry name" value="DUF4440"/>
</dbReference>
<dbReference type="CDD" id="cd09278">
    <property type="entry name" value="RNase_HI_prokaryote_like"/>
    <property type="match status" value="1"/>
</dbReference>
<dbReference type="PANTHER" id="PTHR10642:SF26">
    <property type="entry name" value="RIBONUCLEASE H1"/>
    <property type="match status" value="1"/>
</dbReference>
<evidence type="ECO:0000256" key="10">
    <source>
        <dbReference type="HAMAP-Rule" id="MF_00042"/>
    </source>
</evidence>
<keyword evidence="8 10" id="KW-0378">Hydrolase</keyword>